<dbReference type="OrthoDB" id="2593732at2759"/>
<evidence type="ECO:0000256" key="4">
    <source>
        <dbReference type="ARBA" id="ARBA00023125"/>
    </source>
</evidence>
<dbReference type="PROSITE" id="PS50048">
    <property type="entry name" value="ZN2_CY6_FUNGAL_2"/>
    <property type="match status" value="1"/>
</dbReference>
<keyword evidence="3" id="KW-0805">Transcription regulation</keyword>
<evidence type="ECO:0000256" key="3">
    <source>
        <dbReference type="ARBA" id="ARBA00023015"/>
    </source>
</evidence>
<dbReference type="InterPro" id="IPR036864">
    <property type="entry name" value="Zn2-C6_fun-type_DNA-bd_sf"/>
</dbReference>
<evidence type="ECO:0000313" key="9">
    <source>
        <dbReference type="EMBL" id="KIW42457.1"/>
    </source>
</evidence>
<dbReference type="HOGENOM" id="CLU_011409_2_2_1"/>
<dbReference type="GO" id="GO:0000981">
    <property type="term" value="F:DNA-binding transcription factor activity, RNA polymerase II-specific"/>
    <property type="evidence" value="ECO:0007669"/>
    <property type="project" value="InterPro"/>
</dbReference>
<dbReference type="PANTHER" id="PTHR36206:SF12">
    <property type="entry name" value="ASPERCRYPTIN BIOSYNTHESIS CLUSTER-SPECIFIC TRANSCRIPTION REGULATOR ATNN-RELATED"/>
    <property type="match status" value="1"/>
</dbReference>
<protein>
    <recommendedName>
        <fullName evidence="8">Zn(2)-C6 fungal-type domain-containing protein</fullName>
    </recommendedName>
</protein>
<keyword evidence="4" id="KW-0238">DNA-binding</keyword>
<dbReference type="PANTHER" id="PTHR36206">
    <property type="entry name" value="ASPERCRYPTIN BIOSYNTHESIS CLUSTER-SPECIFIC TRANSCRIPTION REGULATOR ATNN-RELATED"/>
    <property type="match status" value="1"/>
</dbReference>
<keyword evidence="1" id="KW-0479">Metal-binding</keyword>
<dbReference type="PROSITE" id="PS00463">
    <property type="entry name" value="ZN2_CY6_FUNGAL_1"/>
    <property type="match status" value="1"/>
</dbReference>
<dbReference type="GO" id="GO:0008270">
    <property type="term" value="F:zinc ion binding"/>
    <property type="evidence" value="ECO:0007669"/>
    <property type="project" value="InterPro"/>
</dbReference>
<dbReference type="AlphaFoldDB" id="A0A0D2BYB6"/>
<dbReference type="InterPro" id="IPR052360">
    <property type="entry name" value="Transcr_Regulatory_Proteins"/>
</dbReference>
<organism evidence="9 10">
    <name type="scientific">Exophiala oligosperma</name>
    <dbReference type="NCBI Taxonomy" id="215243"/>
    <lineage>
        <taxon>Eukaryota</taxon>
        <taxon>Fungi</taxon>
        <taxon>Dikarya</taxon>
        <taxon>Ascomycota</taxon>
        <taxon>Pezizomycotina</taxon>
        <taxon>Eurotiomycetes</taxon>
        <taxon>Chaetothyriomycetidae</taxon>
        <taxon>Chaetothyriales</taxon>
        <taxon>Herpotrichiellaceae</taxon>
        <taxon>Exophiala</taxon>
    </lineage>
</organism>
<dbReference type="InterPro" id="IPR001138">
    <property type="entry name" value="Zn2Cys6_DnaBD"/>
</dbReference>
<dbReference type="GeneID" id="27358080"/>
<dbReference type="Pfam" id="PF11951">
    <property type="entry name" value="Fungal_trans_2"/>
    <property type="match status" value="1"/>
</dbReference>
<reference evidence="9 10" key="1">
    <citation type="submission" date="2015-01" db="EMBL/GenBank/DDBJ databases">
        <title>The Genome Sequence of Exophiala oligosperma CBS72588.</title>
        <authorList>
            <consortium name="The Broad Institute Genomics Platform"/>
            <person name="Cuomo C."/>
            <person name="de Hoog S."/>
            <person name="Gorbushina A."/>
            <person name="Stielow B."/>
            <person name="Teixiera M."/>
            <person name="Abouelleil A."/>
            <person name="Chapman S.B."/>
            <person name="Priest M."/>
            <person name="Young S.K."/>
            <person name="Wortman J."/>
            <person name="Nusbaum C."/>
            <person name="Birren B."/>
        </authorList>
    </citation>
    <scope>NUCLEOTIDE SEQUENCE [LARGE SCALE GENOMIC DNA]</scope>
    <source>
        <strain evidence="9 10">CBS 72588</strain>
    </source>
</reference>
<keyword evidence="6" id="KW-0539">Nucleus</keyword>
<feature type="non-terminal residue" evidence="9">
    <location>
        <position position="1"/>
    </location>
</feature>
<proteinExistence type="predicted"/>
<evidence type="ECO:0000256" key="5">
    <source>
        <dbReference type="ARBA" id="ARBA00023163"/>
    </source>
</evidence>
<evidence type="ECO:0000256" key="6">
    <source>
        <dbReference type="ARBA" id="ARBA00023242"/>
    </source>
</evidence>
<keyword evidence="10" id="KW-1185">Reference proteome</keyword>
<accession>A0A0D2BYB6</accession>
<keyword evidence="2" id="KW-0862">Zinc</keyword>
<feature type="domain" description="Zn(2)-C6 fungal-type" evidence="8">
    <location>
        <begin position="77"/>
        <end position="105"/>
    </location>
</feature>
<dbReference type="VEuPathDB" id="FungiDB:PV06_06006"/>
<dbReference type="Proteomes" id="UP000053342">
    <property type="component" value="Unassembled WGS sequence"/>
</dbReference>
<evidence type="ECO:0000256" key="7">
    <source>
        <dbReference type="SAM" id="MobiDB-lite"/>
    </source>
</evidence>
<dbReference type="STRING" id="215243.A0A0D2BYB6"/>
<name>A0A0D2BYB6_9EURO</name>
<evidence type="ECO:0000256" key="2">
    <source>
        <dbReference type="ARBA" id="ARBA00022833"/>
    </source>
</evidence>
<sequence>MALQTLQAPKGPNIDLSQKYIHSRPIPLAETRGRRFEFSLENTNLPPAMATTTLVEEVPESDKPKRTRKTHNKVRTGCLTCKIRRKKCDEEKPFCRRCTSTGRKCDGYAQEPSPPTSHEDSPTSICEPGPKRQRTSTNTKVAIPSLSKPRKQLVVVDEGLSLLYRPPSNVLFEKDNDFYCFDFFRSRTGPEFAAYFDSSIWRTYVTKAALQHPTVLAAAAAVGAVHRRFELGISKEAFEYCDLSDKLYQKALRMLSNDMASEVPNAAEINMVAMKLFSLFETFQGNYDAAQLHMTNGLKGLLRRNMRTTYKDTQYRTVDLNYESLRRLFLKLELESVRLFGGLATILSEPEDAIPAPSLNPFDAESVSYLPDPNPYTIPRAFTSLSQARDVLFTETKWIWHTWMLLEQGDLIGSGFSRHHAHISRLLQWSMAYAEFSKTERDRRESSSQEKHCGHLLKAYREASYLLLLTQMAFHSPETGEVIVPLCDPPETCDCHKSCRTYAERKEALSAHFARILVLCESIFNRSSFFAYEEHSISVDSGIGPPLYLGSTRCRSTKVRHQVTSLLEESEIQRRVWDTLGVYTIAEKMSSIEEHAVVGCGAVAAELEPKWVDMTFFLDERRALLRYCTPDREGQGGKFRGTGLVTDRFTGSGSGALVWTQEWISF</sequence>
<dbReference type="Gene3D" id="4.10.240.10">
    <property type="entry name" value="Zn(2)-C6 fungal-type DNA-binding domain"/>
    <property type="match status" value="1"/>
</dbReference>
<dbReference type="GO" id="GO:0003677">
    <property type="term" value="F:DNA binding"/>
    <property type="evidence" value="ECO:0007669"/>
    <property type="project" value="UniProtKB-KW"/>
</dbReference>
<feature type="region of interest" description="Disordered" evidence="7">
    <location>
        <begin position="106"/>
        <end position="139"/>
    </location>
</feature>
<dbReference type="InterPro" id="IPR021858">
    <property type="entry name" value="Fun_TF"/>
</dbReference>
<dbReference type="SMART" id="SM00066">
    <property type="entry name" value="GAL4"/>
    <property type="match status" value="1"/>
</dbReference>
<evidence type="ECO:0000259" key="8">
    <source>
        <dbReference type="PROSITE" id="PS50048"/>
    </source>
</evidence>
<evidence type="ECO:0000313" key="10">
    <source>
        <dbReference type="Proteomes" id="UP000053342"/>
    </source>
</evidence>
<evidence type="ECO:0000256" key="1">
    <source>
        <dbReference type="ARBA" id="ARBA00022723"/>
    </source>
</evidence>
<dbReference type="SUPFAM" id="SSF57701">
    <property type="entry name" value="Zn2/Cys6 DNA-binding domain"/>
    <property type="match status" value="1"/>
</dbReference>
<dbReference type="Pfam" id="PF00172">
    <property type="entry name" value="Zn_clus"/>
    <property type="match status" value="1"/>
</dbReference>
<dbReference type="EMBL" id="KN847336">
    <property type="protein sequence ID" value="KIW42457.1"/>
    <property type="molecule type" value="Genomic_DNA"/>
</dbReference>
<keyword evidence="5" id="KW-0804">Transcription</keyword>
<dbReference type="RefSeq" id="XP_016262673.1">
    <property type="nucleotide sequence ID" value="XM_016407069.1"/>
</dbReference>
<dbReference type="CDD" id="cd00067">
    <property type="entry name" value="GAL4"/>
    <property type="match status" value="1"/>
</dbReference>
<gene>
    <name evidence="9" type="ORF">PV06_06006</name>
</gene>